<dbReference type="AlphaFoldDB" id="A0AAW2E664"/>
<dbReference type="EMBL" id="JADYXP020000031">
    <property type="protein sequence ID" value="KAL0098928.1"/>
    <property type="molecule type" value="Genomic_DNA"/>
</dbReference>
<evidence type="ECO:0000313" key="2">
    <source>
        <dbReference type="EMBL" id="KAL0098928.1"/>
    </source>
</evidence>
<feature type="compositionally biased region" description="Basic and acidic residues" evidence="1">
    <location>
        <begin position="105"/>
        <end position="124"/>
    </location>
</feature>
<sequence length="124" mass="13467">MGVGIWSRSRIGVWKKELMIDVKEIKFEDLSAGCPAERRKLQRETPDGSAHPEDLCRPKCLGTPAVSGRGDDRASGAPEVPRNLKLCFALGAPKTAELSPGTPRFDSKAHESENIREASEAPKA</sequence>
<evidence type="ECO:0000313" key="3">
    <source>
        <dbReference type="Proteomes" id="UP001430953"/>
    </source>
</evidence>
<feature type="region of interest" description="Disordered" evidence="1">
    <location>
        <begin position="94"/>
        <end position="124"/>
    </location>
</feature>
<keyword evidence="3" id="KW-1185">Reference proteome</keyword>
<dbReference type="Proteomes" id="UP001430953">
    <property type="component" value="Unassembled WGS sequence"/>
</dbReference>
<accession>A0AAW2E664</accession>
<name>A0AAW2E664_9HYME</name>
<reference evidence="2 3" key="1">
    <citation type="submission" date="2023-03" db="EMBL/GenBank/DDBJ databases">
        <title>High recombination rates correlate with genetic variation in Cardiocondyla obscurior ants.</title>
        <authorList>
            <person name="Errbii M."/>
        </authorList>
    </citation>
    <scope>NUCLEOTIDE SEQUENCE [LARGE SCALE GENOMIC DNA]</scope>
    <source>
        <strain evidence="2">Alpha-2009</strain>
        <tissue evidence="2">Whole body</tissue>
    </source>
</reference>
<gene>
    <name evidence="2" type="ORF">PUN28_020836</name>
</gene>
<proteinExistence type="predicted"/>
<evidence type="ECO:0000256" key="1">
    <source>
        <dbReference type="SAM" id="MobiDB-lite"/>
    </source>
</evidence>
<comment type="caution">
    <text evidence="2">The sequence shown here is derived from an EMBL/GenBank/DDBJ whole genome shotgun (WGS) entry which is preliminary data.</text>
</comment>
<organism evidence="2 3">
    <name type="scientific">Cardiocondyla obscurior</name>
    <dbReference type="NCBI Taxonomy" id="286306"/>
    <lineage>
        <taxon>Eukaryota</taxon>
        <taxon>Metazoa</taxon>
        <taxon>Ecdysozoa</taxon>
        <taxon>Arthropoda</taxon>
        <taxon>Hexapoda</taxon>
        <taxon>Insecta</taxon>
        <taxon>Pterygota</taxon>
        <taxon>Neoptera</taxon>
        <taxon>Endopterygota</taxon>
        <taxon>Hymenoptera</taxon>
        <taxon>Apocrita</taxon>
        <taxon>Aculeata</taxon>
        <taxon>Formicoidea</taxon>
        <taxon>Formicidae</taxon>
        <taxon>Myrmicinae</taxon>
        <taxon>Cardiocondyla</taxon>
    </lineage>
</organism>
<protein>
    <submittedName>
        <fullName evidence="2">Uncharacterized protein</fullName>
    </submittedName>
</protein>